<dbReference type="AlphaFoldDB" id="A0A4S5E192"/>
<dbReference type="RefSeq" id="WP_136455501.1">
    <property type="nucleotide sequence ID" value="NZ_SSWH01000013.1"/>
</dbReference>
<organism evidence="4 5">
    <name type="scientific">Arthrobacter echini</name>
    <dbReference type="NCBI Taxonomy" id="1529066"/>
    <lineage>
        <taxon>Bacteria</taxon>
        <taxon>Bacillati</taxon>
        <taxon>Actinomycetota</taxon>
        <taxon>Actinomycetes</taxon>
        <taxon>Micrococcales</taxon>
        <taxon>Micrococcaceae</taxon>
        <taxon>Arthrobacter</taxon>
    </lineage>
</organism>
<name>A0A4S5E192_9MICC</name>
<gene>
    <name evidence="4" type="ORF">E8P82_13110</name>
</gene>
<evidence type="ECO:0000259" key="3">
    <source>
        <dbReference type="Pfam" id="PF03413"/>
    </source>
</evidence>
<feature type="chain" id="PRO_5020481351" evidence="2">
    <location>
        <begin position="31"/>
        <end position="250"/>
    </location>
</feature>
<evidence type="ECO:0000313" key="5">
    <source>
        <dbReference type="Proteomes" id="UP000305233"/>
    </source>
</evidence>
<dbReference type="Pfam" id="PF03413">
    <property type="entry name" value="PepSY"/>
    <property type="match status" value="1"/>
</dbReference>
<evidence type="ECO:0000313" key="4">
    <source>
        <dbReference type="EMBL" id="THJ65063.1"/>
    </source>
</evidence>
<feature type="region of interest" description="Disordered" evidence="1">
    <location>
        <begin position="143"/>
        <end position="173"/>
    </location>
</feature>
<dbReference type="InterPro" id="IPR025711">
    <property type="entry name" value="PepSY"/>
</dbReference>
<dbReference type="EMBL" id="SSWH01000013">
    <property type="protein sequence ID" value="THJ65063.1"/>
    <property type="molecule type" value="Genomic_DNA"/>
</dbReference>
<proteinExistence type="predicted"/>
<comment type="caution">
    <text evidence="4">The sequence shown here is derived from an EMBL/GenBank/DDBJ whole genome shotgun (WGS) entry which is preliminary data.</text>
</comment>
<dbReference type="OrthoDB" id="4964923at2"/>
<feature type="region of interest" description="Disordered" evidence="1">
    <location>
        <begin position="32"/>
        <end position="107"/>
    </location>
</feature>
<reference evidence="4 5" key="1">
    <citation type="submission" date="2019-04" db="EMBL/GenBank/DDBJ databases">
        <authorList>
            <person name="Liu Q."/>
            <person name="Xin Y.-H."/>
        </authorList>
    </citation>
    <scope>NUCLEOTIDE SEQUENCE [LARGE SCALE GENOMIC DNA]</scope>
    <source>
        <strain evidence="4 5">AM23</strain>
    </source>
</reference>
<accession>A0A4S5E192</accession>
<dbReference type="Gene3D" id="3.10.450.40">
    <property type="match status" value="1"/>
</dbReference>
<evidence type="ECO:0000256" key="1">
    <source>
        <dbReference type="SAM" id="MobiDB-lite"/>
    </source>
</evidence>
<feature type="compositionally biased region" description="Low complexity" evidence="1">
    <location>
        <begin position="76"/>
        <end position="96"/>
    </location>
</feature>
<dbReference type="Proteomes" id="UP000305233">
    <property type="component" value="Unassembled WGS sequence"/>
</dbReference>
<feature type="signal peptide" evidence="2">
    <location>
        <begin position="1"/>
        <end position="30"/>
    </location>
</feature>
<feature type="compositionally biased region" description="Low complexity" evidence="1">
    <location>
        <begin position="32"/>
        <end position="60"/>
    </location>
</feature>
<dbReference type="Gene3D" id="3.30.505.20">
    <property type="match status" value="1"/>
</dbReference>
<sequence>MTSSRSPRPRYTLLPLATAALLALAGCTTADTDTAAGESAPAVEPSSAVSLSAEASESPETGMSASPEASALGTGSATPTPSPSATSSPTTSSTASDGIAAPGSGADDLVQAGRTALAALPGGALISIESEAGGTAWEVDVVTQDGSEQEMELSADGTQITTGPEVTDEDVEDRDKNLARLQAAELDYEDAVDKILTVIPEGRITELELDSKQGVTVWEADVLDPSDVKYSIQLDAATGTVVENQADSDD</sequence>
<keyword evidence="2" id="KW-0732">Signal</keyword>
<keyword evidence="5" id="KW-1185">Reference proteome</keyword>
<protein>
    <submittedName>
        <fullName evidence="4">Metallopeptidase</fullName>
    </submittedName>
</protein>
<dbReference type="PROSITE" id="PS51257">
    <property type="entry name" value="PROKAR_LIPOPROTEIN"/>
    <property type="match status" value="1"/>
</dbReference>
<evidence type="ECO:0000256" key="2">
    <source>
        <dbReference type="SAM" id="SignalP"/>
    </source>
</evidence>
<feature type="domain" description="PepSY" evidence="3">
    <location>
        <begin position="186"/>
        <end position="243"/>
    </location>
</feature>